<accession>A0A1H7S2A5</accession>
<evidence type="ECO:0000313" key="1">
    <source>
        <dbReference type="EMBL" id="SEL66439.1"/>
    </source>
</evidence>
<evidence type="ECO:0000313" key="2">
    <source>
        <dbReference type="Proteomes" id="UP000198620"/>
    </source>
</evidence>
<proteinExistence type="predicted"/>
<gene>
    <name evidence="1" type="ORF">SAMN05216387_1263</name>
</gene>
<dbReference type="EMBL" id="FOBH01000026">
    <property type="protein sequence ID" value="SEL66439.1"/>
    <property type="molecule type" value="Genomic_DNA"/>
</dbReference>
<reference evidence="1 2" key="1">
    <citation type="submission" date="2016-10" db="EMBL/GenBank/DDBJ databases">
        <authorList>
            <person name="de Groot N.N."/>
        </authorList>
    </citation>
    <scope>NUCLEOTIDE SEQUENCE [LARGE SCALE GENOMIC DNA]</scope>
    <source>
        <strain evidence="1 2">Nv1</strain>
    </source>
</reference>
<feature type="non-terminal residue" evidence="1">
    <location>
        <position position="26"/>
    </location>
</feature>
<dbReference type="AlphaFoldDB" id="A0A1H7S2A5"/>
<organism evidence="1 2">
    <name type="scientific">Nitrosovibrio tenuis</name>
    <dbReference type="NCBI Taxonomy" id="1233"/>
    <lineage>
        <taxon>Bacteria</taxon>
        <taxon>Pseudomonadati</taxon>
        <taxon>Pseudomonadota</taxon>
        <taxon>Betaproteobacteria</taxon>
        <taxon>Nitrosomonadales</taxon>
        <taxon>Nitrosomonadaceae</taxon>
        <taxon>Nitrosovibrio</taxon>
    </lineage>
</organism>
<dbReference type="Proteomes" id="UP000198620">
    <property type="component" value="Unassembled WGS sequence"/>
</dbReference>
<name>A0A1H7S2A5_9PROT</name>
<sequence length="26" mass="2805">MKKKNPSMKCSLLVSVTIWLASIVGA</sequence>
<protein>
    <submittedName>
        <fullName evidence="1">Uncharacterized protein</fullName>
    </submittedName>
</protein>
<keyword evidence="2" id="KW-1185">Reference proteome</keyword>